<reference evidence="2 3" key="1">
    <citation type="submission" date="2023-02" db="EMBL/GenBank/DDBJ databases">
        <title>LHISI_Scaffold_Assembly.</title>
        <authorList>
            <person name="Stuart O.P."/>
            <person name="Cleave R."/>
            <person name="Magrath M.J.L."/>
            <person name="Mikheyev A.S."/>
        </authorList>
    </citation>
    <scope>NUCLEOTIDE SEQUENCE [LARGE SCALE GENOMIC DNA]</scope>
    <source>
        <strain evidence="2">Daus_M_001</strain>
        <tissue evidence="2">Leg muscle</tissue>
    </source>
</reference>
<organism evidence="2 3">
    <name type="scientific">Dryococelus australis</name>
    <dbReference type="NCBI Taxonomy" id="614101"/>
    <lineage>
        <taxon>Eukaryota</taxon>
        <taxon>Metazoa</taxon>
        <taxon>Ecdysozoa</taxon>
        <taxon>Arthropoda</taxon>
        <taxon>Hexapoda</taxon>
        <taxon>Insecta</taxon>
        <taxon>Pterygota</taxon>
        <taxon>Neoptera</taxon>
        <taxon>Polyneoptera</taxon>
        <taxon>Phasmatodea</taxon>
        <taxon>Verophasmatodea</taxon>
        <taxon>Anareolatae</taxon>
        <taxon>Phasmatidae</taxon>
        <taxon>Eurycanthinae</taxon>
        <taxon>Dryococelus</taxon>
    </lineage>
</organism>
<name>A0ABQ9GRM3_9NEOP</name>
<dbReference type="EMBL" id="JARBHB010000010">
    <property type="protein sequence ID" value="KAJ8874677.1"/>
    <property type="molecule type" value="Genomic_DNA"/>
</dbReference>
<dbReference type="SUPFAM" id="SSF53098">
    <property type="entry name" value="Ribonuclease H-like"/>
    <property type="match status" value="1"/>
</dbReference>
<keyword evidence="3" id="KW-1185">Reference proteome</keyword>
<evidence type="ECO:0000259" key="1">
    <source>
        <dbReference type="Pfam" id="PF05699"/>
    </source>
</evidence>
<dbReference type="Proteomes" id="UP001159363">
    <property type="component" value="Chromosome 9"/>
</dbReference>
<dbReference type="InterPro" id="IPR012337">
    <property type="entry name" value="RNaseH-like_sf"/>
</dbReference>
<dbReference type="InterPro" id="IPR008906">
    <property type="entry name" value="HATC_C_dom"/>
</dbReference>
<sequence length="215" mass="24368">MSRFVHVSHSKLMKLAKTINFTKKDVVSSLKILDESIIAGNSNFVPILQVECGPETSEVVKNLTEKQTLTSKKSAQDHYIPAYKHIVTVTPVSKDIWKYLIGFYPDDISSSHSSMYITTLGNLFPINVVTKVLLDEWQLLQVESEVSQLKDQRINHYWRQFFSKYPCLATLVKAYLSLSHGSADVELGFSLSGRLLADHRATMSSRMLDAKWTIL</sequence>
<dbReference type="Pfam" id="PF05699">
    <property type="entry name" value="Dimer_Tnp_hAT"/>
    <property type="match status" value="1"/>
</dbReference>
<gene>
    <name evidence="2" type="ORF">PR048_025543</name>
</gene>
<protein>
    <recommendedName>
        <fullName evidence="1">HAT C-terminal dimerisation domain-containing protein</fullName>
    </recommendedName>
</protein>
<accession>A0ABQ9GRM3</accession>
<feature type="domain" description="HAT C-terminal dimerisation" evidence="1">
    <location>
        <begin position="138"/>
        <end position="210"/>
    </location>
</feature>
<evidence type="ECO:0000313" key="3">
    <source>
        <dbReference type="Proteomes" id="UP001159363"/>
    </source>
</evidence>
<proteinExistence type="predicted"/>
<evidence type="ECO:0000313" key="2">
    <source>
        <dbReference type="EMBL" id="KAJ8874677.1"/>
    </source>
</evidence>
<comment type="caution">
    <text evidence="2">The sequence shown here is derived from an EMBL/GenBank/DDBJ whole genome shotgun (WGS) entry which is preliminary data.</text>
</comment>